<protein>
    <submittedName>
        <fullName evidence="2">SGNH family lipase</fullName>
    </submittedName>
</protein>
<organism evidence="2 3">
    <name type="scientific">Agromyces humatus</name>
    <dbReference type="NCBI Taxonomy" id="279573"/>
    <lineage>
        <taxon>Bacteria</taxon>
        <taxon>Bacillati</taxon>
        <taxon>Actinomycetota</taxon>
        <taxon>Actinomycetes</taxon>
        <taxon>Micrococcales</taxon>
        <taxon>Microbacteriaceae</taxon>
        <taxon>Agromyces</taxon>
    </lineage>
</organism>
<dbReference type="SUPFAM" id="SSF52266">
    <property type="entry name" value="SGNH hydrolase"/>
    <property type="match status" value="1"/>
</dbReference>
<dbReference type="Pfam" id="PF13472">
    <property type="entry name" value="Lipase_GDSL_2"/>
    <property type="match status" value="1"/>
</dbReference>
<dbReference type="CDD" id="cd01823">
    <property type="entry name" value="SEST_like"/>
    <property type="match status" value="1"/>
</dbReference>
<dbReference type="InterPro" id="IPR013830">
    <property type="entry name" value="SGNH_hydro"/>
</dbReference>
<accession>A0ABN2K8E7</accession>
<dbReference type="Proteomes" id="UP001500506">
    <property type="component" value="Unassembled WGS sequence"/>
</dbReference>
<sequence length="264" mass="26240">MTTAFSKGRAIVVAAIIALFAVPIGVAVPAVAAPPPAVAVAKYVALGDSYAAGQGTGVYVNACLQSPLGYPALLDAVPRVNLLRNASCTGADFEDLDAQLAQINRGTTLVTLTMGANGVNLPGLLAACVPDPTATPCLAALAAANTYLSTELGPETGAAIAAISSRSPNARIVVTGYPLPLAPGVADGVNLGAATLNAVLNGTVAAAQAQGANVVFADVTLAFLGHGAFGPDPWLGQDPGNVETFLHPNAAGYQAYAAVIEAVR</sequence>
<name>A0ABN2K8E7_9MICO</name>
<dbReference type="PANTHER" id="PTHR37981:SF1">
    <property type="entry name" value="SGNH HYDROLASE-TYPE ESTERASE DOMAIN-CONTAINING PROTEIN"/>
    <property type="match status" value="1"/>
</dbReference>
<reference evidence="2 3" key="1">
    <citation type="journal article" date="2019" name="Int. J. Syst. Evol. Microbiol.">
        <title>The Global Catalogue of Microorganisms (GCM) 10K type strain sequencing project: providing services to taxonomists for standard genome sequencing and annotation.</title>
        <authorList>
            <consortium name="The Broad Institute Genomics Platform"/>
            <consortium name="The Broad Institute Genome Sequencing Center for Infectious Disease"/>
            <person name="Wu L."/>
            <person name="Ma J."/>
        </authorList>
    </citation>
    <scope>NUCLEOTIDE SEQUENCE [LARGE SCALE GENOMIC DNA]</scope>
    <source>
        <strain evidence="2 3">JCM 14319</strain>
    </source>
</reference>
<evidence type="ECO:0000259" key="1">
    <source>
        <dbReference type="Pfam" id="PF13472"/>
    </source>
</evidence>
<dbReference type="PANTHER" id="PTHR37981">
    <property type="entry name" value="LIPASE 2"/>
    <property type="match status" value="1"/>
</dbReference>
<dbReference type="InterPro" id="IPR037460">
    <property type="entry name" value="SEST-like"/>
</dbReference>
<dbReference type="EMBL" id="BAAANH010000001">
    <property type="protein sequence ID" value="GAA1750444.1"/>
    <property type="molecule type" value="Genomic_DNA"/>
</dbReference>
<evidence type="ECO:0000313" key="2">
    <source>
        <dbReference type="EMBL" id="GAA1750444.1"/>
    </source>
</evidence>
<comment type="caution">
    <text evidence="2">The sequence shown here is derived from an EMBL/GenBank/DDBJ whole genome shotgun (WGS) entry which is preliminary data.</text>
</comment>
<dbReference type="Gene3D" id="3.40.50.1110">
    <property type="entry name" value="SGNH hydrolase"/>
    <property type="match status" value="1"/>
</dbReference>
<proteinExistence type="predicted"/>
<dbReference type="RefSeq" id="WP_232496908.1">
    <property type="nucleotide sequence ID" value="NZ_BAAANH010000001.1"/>
</dbReference>
<evidence type="ECO:0000313" key="3">
    <source>
        <dbReference type="Proteomes" id="UP001500506"/>
    </source>
</evidence>
<dbReference type="InterPro" id="IPR036514">
    <property type="entry name" value="SGNH_hydro_sf"/>
</dbReference>
<feature type="domain" description="SGNH hydrolase-type esterase" evidence="1">
    <location>
        <begin position="45"/>
        <end position="255"/>
    </location>
</feature>
<keyword evidence="3" id="KW-1185">Reference proteome</keyword>
<gene>
    <name evidence="2" type="ORF">GCM10009747_04730</name>
</gene>